<dbReference type="AlphaFoldDB" id="C0W1M6"/>
<evidence type="ECO:0000313" key="9">
    <source>
        <dbReference type="EMBL" id="EEH63392.1"/>
    </source>
</evidence>
<evidence type="ECO:0000256" key="2">
    <source>
        <dbReference type="ARBA" id="ARBA00007935"/>
    </source>
</evidence>
<dbReference type="FunFam" id="1.10.3470.10:FF:000001">
    <property type="entry name" value="Vitamin B12 ABC transporter permease BtuC"/>
    <property type="match status" value="1"/>
</dbReference>
<evidence type="ECO:0000313" key="10">
    <source>
        <dbReference type="Proteomes" id="UP000010301"/>
    </source>
</evidence>
<dbReference type="STRING" id="525245.HMPREF0044_1316"/>
<keyword evidence="7 8" id="KW-0472">Membrane</keyword>
<keyword evidence="4" id="KW-1003">Cell membrane</keyword>
<keyword evidence="6 8" id="KW-1133">Transmembrane helix</keyword>
<dbReference type="GO" id="GO:0022857">
    <property type="term" value="F:transmembrane transporter activity"/>
    <property type="evidence" value="ECO:0007669"/>
    <property type="project" value="InterPro"/>
</dbReference>
<evidence type="ECO:0000256" key="4">
    <source>
        <dbReference type="ARBA" id="ARBA00022475"/>
    </source>
</evidence>
<feature type="transmembrane region" description="Helical" evidence="8">
    <location>
        <begin position="205"/>
        <end position="227"/>
    </location>
</feature>
<gene>
    <name evidence="9" type="ORF">HMPREF0044_1316</name>
</gene>
<dbReference type="SUPFAM" id="SSF81345">
    <property type="entry name" value="ABC transporter involved in vitamin B12 uptake, BtuC"/>
    <property type="match status" value="1"/>
</dbReference>
<evidence type="ECO:0000256" key="7">
    <source>
        <dbReference type="ARBA" id="ARBA00023136"/>
    </source>
</evidence>
<sequence>MTSQPTFNRPKLRVFLTFSIVLCSLVASTLASALLGQYSISVGDIFKSTFAPLGILDYPKDALAFSTLWNIRFPRIVLGLLVGAALAVAGAVMQAVFSNPLAEPGIIGVSSGASVGAALAFVFVPHALAGFAVPLSAFASGLIAALVVYTLSRSQGKADVIVLVLTGIAVTAVCTALASIATYIAPTTARDHIVFWQMGSLNGTTWPQVFTVLVVVIVGISWAFTLAQKLDTLSLGERAAGHVGVNVQGLRVTAIILATLLTAAAVAYAGVIAFVGLIVPHVMRLALGPLNKILLPGAMFAGALLVTLSDLAARTLIPFADLPIGIFTALVGGPTFFILLRTRLRMGR</sequence>
<comment type="caution">
    <text evidence="9">The sequence shown here is derived from an EMBL/GenBank/DDBJ whole genome shotgun (WGS) entry which is preliminary data.</text>
</comment>
<feature type="transmembrane region" description="Helical" evidence="8">
    <location>
        <begin position="129"/>
        <end position="149"/>
    </location>
</feature>
<keyword evidence="3" id="KW-0813">Transport</keyword>
<keyword evidence="5 8" id="KW-0812">Transmembrane</keyword>
<dbReference type="GO" id="GO:0033214">
    <property type="term" value="P:siderophore-iron import into cell"/>
    <property type="evidence" value="ECO:0007669"/>
    <property type="project" value="TreeGrafter"/>
</dbReference>
<feature type="transmembrane region" description="Helical" evidence="8">
    <location>
        <begin position="104"/>
        <end position="123"/>
    </location>
</feature>
<dbReference type="PANTHER" id="PTHR30472">
    <property type="entry name" value="FERRIC ENTEROBACTIN TRANSPORT SYSTEM PERMEASE PROTEIN"/>
    <property type="match status" value="1"/>
</dbReference>
<dbReference type="InterPro" id="IPR000522">
    <property type="entry name" value="ABC_transptr_permease_BtuC"/>
</dbReference>
<dbReference type="GO" id="GO:0005886">
    <property type="term" value="C:plasma membrane"/>
    <property type="evidence" value="ECO:0007669"/>
    <property type="project" value="UniProtKB-SubCell"/>
</dbReference>
<comment type="similarity">
    <text evidence="2">Belongs to the binding-protein-dependent transport system permease family. FecCD subfamily.</text>
</comment>
<evidence type="ECO:0000256" key="8">
    <source>
        <dbReference type="SAM" id="Phobius"/>
    </source>
</evidence>
<reference evidence="9 10" key="1">
    <citation type="submission" date="2009-01" db="EMBL/GenBank/DDBJ databases">
        <authorList>
            <person name="Qin X."/>
            <person name="Bachman B."/>
            <person name="Battles P."/>
            <person name="Bell A."/>
            <person name="Bess C."/>
            <person name="Bickham C."/>
            <person name="Chaboub L."/>
            <person name="Chen D."/>
            <person name="Coyle M."/>
            <person name="Deiros D.R."/>
            <person name="Dinh H."/>
            <person name="Forbes L."/>
            <person name="Fowler G."/>
            <person name="Francisco L."/>
            <person name="Fu Q."/>
            <person name="Gubbala S."/>
            <person name="Hale W."/>
            <person name="Han Y."/>
            <person name="Hemphill L."/>
            <person name="Highlander S.K."/>
            <person name="Hirani K."/>
            <person name="Hogues M."/>
            <person name="Jackson L."/>
            <person name="Jakkamsetti A."/>
            <person name="Javaid M."/>
            <person name="Jiang H."/>
            <person name="Korchina V."/>
            <person name="Kovar C."/>
            <person name="Lara F."/>
            <person name="Lee S."/>
            <person name="Mata R."/>
            <person name="Mathew T."/>
            <person name="Moen C."/>
            <person name="Morales K."/>
            <person name="Munidasa M."/>
            <person name="Nazareth L."/>
            <person name="Ngo R."/>
            <person name="Nguyen L."/>
            <person name="Okwuonu G."/>
            <person name="Ongeri F."/>
            <person name="Patil S."/>
            <person name="Petrosino J."/>
            <person name="Pham C."/>
            <person name="Pham P."/>
            <person name="Pu L.-L."/>
            <person name="Puazo M."/>
            <person name="Raj R."/>
            <person name="Reid J."/>
            <person name="Rouhana J."/>
            <person name="Saada N."/>
            <person name="Shang Y."/>
            <person name="Simmons D."/>
            <person name="Thornton R."/>
            <person name="Warren J."/>
            <person name="Weissenberger G."/>
            <person name="Zhang J."/>
            <person name="Zhang L."/>
            <person name="Zhou C."/>
            <person name="Zhu D."/>
            <person name="Muzny D."/>
            <person name="Worley K."/>
            <person name="Gibbs R."/>
        </authorList>
    </citation>
    <scope>NUCLEOTIDE SEQUENCE [LARGE SCALE GENOMIC DNA]</scope>
    <source>
        <strain evidence="9 10">DSM 15436</strain>
    </source>
</reference>
<proteinExistence type="inferred from homology"/>
<dbReference type="PANTHER" id="PTHR30472:SF25">
    <property type="entry name" value="ABC TRANSPORTER PERMEASE PROTEIN MJ0876-RELATED"/>
    <property type="match status" value="1"/>
</dbReference>
<feature type="transmembrane region" description="Helical" evidence="8">
    <location>
        <begin position="161"/>
        <end position="185"/>
    </location>
</feature>
<dbReference type="InterPro" id="IPR037294">
    <property type="entry name" value="ABC_BtuC-like"/>
</dbReference>
<feature type="transmembrane region" description="Helical" evidence="8">
    <location>
        <begin position="266"/>
        <end position="286"/>
    </location>
</feature>
<evidence type="ECO:0000256" key="1">
    <source>
        <dbReference type="ARBA" id="ARBA00004651"/>
    </source>
</evidence>
<dbReference type="HOGENOM" id="CLU_013016_0_3_11"/>
<dbReference type="Proteomes" id="UP000010301">
    <property type="component" value="Unassembled WGS sequence"/>
</dbReference>
<dbReference type="Pfam" id="PF01032">
    <property type="entry name" value="FecCD"/>
    <property type="match status" value="1"/>
</dbReference>
<dbReference type="Gene3D" id="1.10.3470.10">
    <property type="entry name" value="ABC transporter involved in vitamin B12 uptake, BtuC"/>
    <property type="match status" value="1"/>
</dbReference>
<evidence type="ECO:0000256" key="6">
    <source>
        <dbReference type="ARBA" id="ARBA00022989"/>
    </source>
</evidence>
<dbReference type="RefSeq" id="WP_006546174.1">
    <property type="nucleotide sequence ID" value="NZ_DS999540.1"/>
</dbReference>
<evidence type="ECO:0000256" key="3">
    <source>
        <dbReference type="ARBA" id="ARBA00022448"/>
    </source>
</evidence>
<comment type="subcellular location">
    <subcellularLocation>
        <location evidence="1">Cell membrane</location>
        <topology evidence="1">Multi-pass membrane protein</topology>
    </subcellularLocation>
</comment>
<dbReference type="eggNOG" id="COG0609">
    <property type="taxonomic scope" value="Bacteria"/>
</dbReference>
<evidence type="ECO:0000256" key="5">
    <source>
        <dbReference type="ARBA" id="ARBA00022692"/>
    </source>
</evidence>
<dbReference type="EMBL" id="ACFG01000034">
    <property type="protein sequence ID" value="EEH63392.1"/>
    <property type="molecule type" value="Genomic_DNA"/>
</dbReference>
<protein>
    <submittedName>
        <fullName evidence="9">Iron chelate uptake ABC transporter, FeCT family, permease protein</fullName>
    </submittedName>
</protein>
<feature type="transmembrane region" description="Helical" evidence="8">
    <location>
        <begin position="76"/>
        <end position="97"/>
    </location>
</feature>
<dbReference type="CDD" id="cd06550">
    <property type="entry name" value="TM_ABC_iron-siderophores_like"/>
    <property type="match status" value="1"/>
</dbReference>
<name>C0W1M6_9ACTO</name>
<keyword evidence="10" id="KW-1185">Reference proteome</keyword>
<accession>C0W1M6</accession>
<feature type="transmembrane region" description="Helical" evidence="8">
    <location>
        <begin position="319"/>
        <end position="340"/>
    </location>
</feature>
<organism evidence="9 10">
    <name type="scientific">Gleimia coleocanis DSM 15436</name>
    <dbReference type="NCBI Taxonomy" id="525245"/>
    <lineage>
        <taxon>Bacteria</taxon>
        <taxon>Bacillati</taxon>
        <taxon>Actinomycetota</taxon>
        <taxon>Actinomycetes</taxon>
        <taxon>Actinomycetales</taxon>
        <taxon>Actinomycetaceae</taxon>
        <taxon>Gleimia</taxon>
    </lineage>
</organism>
<dbReference type="OrthoDB" id="9782305at2"/>